<organism evidence="2 3">
    <name type="scientific">Panagrolaimus davidi</name>
    <dbReference type="NCBI Taxonomy" id="227884"/>
    <lineage>
        <taxon>Eukaryota</taxon>
        <taxon>Metazoa</taxon>
        <taxon>Ecdysozoa</taxon>
        <taxon>Nematoda</taxon>
        <taxon>Chromadorea</taxon>
        <taxon>Rhabditida</taxon>
        <taxon>Tylenchina</taxon>
        <taxon>Panagrolaimomorpha</taxon>
        <taxon>Panagrolaimoidea</taxon>
        <taxon>Panagrolaimidae</taxon>
        <taxon>Panagrolaimus</taxon>
    </lineage>
</organism>
<keyword evidence="2" id="KW-1185">Reference proteome</keyword>
<dbReference type="AlphaFoldDB" id="A0A914QWW1"/>
<feature type="region of interest" description="Disordered" evidence="1">
    <location>
        <begin position="329"/>
        <end position="363"/>
    </location>
</feature>
<dbReference type="WBParaSite" id="PDA_v2.g8321.t1">
    <property type="protein sequence ID" value="PDA_v2.g8321.t1"/>
    <property type="gene ID" value="PDA_v2.g8321"/>
</dbReference>
<accession>A0A914QWW1</accession>
<name>A0A914QWW1_9BILA</name>
<dbReference type="Proteomes" id="UP000887578">
    <property type="component" value="Unplaced"/>
</dbReference>
<evidence type="ECO:0000313" key="2">
    <source>
        <dbReference type="Proteomes" id="UP000887578"/>
    </source>
</evidence>
<evidence type="ECO:0000313" key="3">
    <source>
        <dbReference type="WBParaSite" id="PDA_v2.g8321.t1"/>
    </source>
</evidence>
<sequence length="404" mass="46467">MIGCSENLILSDDSDLQFSFVTPFEIRYDYEADTTLRFELQQSRITDKYSTYSETQNLSIDKIRKTKSTDNNGNQKFSTIASTTCELNKLANRGFFKGEMNMKHKQQTNSICSIYLGAEPATVMEKSQGFISFDLQIFLKQYLNNSTEQLFNTYTPYRLMISRFFKSANALIPVYKSREFSLTFSSSNFRAEINDIELNQHHFLKFDSSFRVAIIEANTEKWRCCGDIPVSSFLETHIEIPVTENSDPETRLQKSLLRPSIGLFKVFVPFESTNKLSKLMNIPRMRTDLSSTPSSSTLSTPYSGRSFSVGENQRPYRLSTVSSKVYRSESNRNSCSTRPISKIDFHDLNNNNNDSKSEESEEDNGTIIVNGHTQAYLMSILQPNKRILVREIYPDREVITEYQQ</sequence>
<proteinExistence type="predicted"/>
<reference evidence="3" key="1">
    <citation type="submission" date="2022-11" db="UniProtKB">
        <authorList>
            <consortium name="WormBaseParasite"/>
        </authorList>
    </citation>
    <scope>IDENTIFICATION</scope>
</reference>
<feature type="region of interest" description="Disordered" evidence="1">
    <location>
        <begin position="286"/>
        <end position="310"/>
    </location>
</feature>
<evidence type="ECO:0000256" key="1">
    <source>
        <dbReference type="SAM" id="MobiDB-lite"/>
    </source>
</evidence>
<protein>
    <submittedName>
        <fullName evidence="3">Uncharacterized protein</fullName>
    </submittedName>
</protein>
<feature type="compositionally biased region" description="Low complexity" evidence="1">
    <location>
        <begin position="289"/>
        <end position="301"/>
    </location>
</feature>